<accession>A0ABU2KEP0</accession>
<evidence type="ECO:0000256" key="1">
    <source>
        <dbReference type="SAM" id="SignalP"/>
    </source>
</evidence>
<organism evidence="2 3">
    <name type="scientific">Mesonia ostreae</name>
    <dbReference type="NCBI Taxonomy" id="861110"/>
    <lineage>
        <taxon>Bacteria</taxon>
        <taxon>Pseudomonadati</taxon>
        <taxon>Bacteroidota</taxon>
        <taxon>Flavobacteriia</taxon>
        <taxon>Flavobacteriales</taxon>
        <taxon>Flavobacteriaceae</taxon>
        <taxon>Mesonia</taxon>
    </lineage>
</organism>
<keyword evidence="3" id="KW-1185">Reference proteome</keyword>
<comment type="caution">
    <text evidence="2">The sequence shown here is derived from an EMBL/GenBank/DDBJ whole genome shotgun (WGS) entry which is preliminary data.</text>
</comment>
<keyword evidence="1" id="KW-0732">Signal</keyword>
<dbReference type="Proteomes" id="UP001182991">
    <property type="component" value="Unassembled WGS sequence"/>
</dbReference>
<sequence>MIKNLTLLLFLFCTTFGFSQVGIGTTSPTSGYELDINGSLLVQDELKVGNFPDGTLQTNDYKFLVRLSNSVPPGEVAKLDLTQIPVAPVNIADYKFTNLQRDNVTNVDLQFDASKYIVGVANFRYEGQSIPKGGNGAIGDFVYRVFVEGNTWHIEMRNRTLNAVANNTITYSVSLIIYDRKYFKSLSPISVNLNGSNTGSAAAPTEL</sequence>
<evidence type="ECO:0000313" key="3">
    <source>
        <dbReference type="Proteomes" id="UP001182991"/>
    </source>
</evidence>
<evidence type="ECO:0000313" key="2">
    <source>
        <dbReference type="EMBL" id="MDT0293162.1"/>
    </source>
</evidence>
<dbReference type="EMBL" id="JAVRBG010000001">
    <property type="protein sequence ID" value="MDT0293162.1"/>
    <property type="molecule type" value="Genomic_DNA"/>
</dbReference>
<protein>
    <submittedName>
        <fullName evidence="2">Uncharacterized protein</fullName>
    </submittedName>
</protein>
<dbReference type="RefSeq" id="WP_311400135.1">
    <property type="nucleotide sequence ID" value="NZ_JAVRBG010000001.1"/>
</dbReference>
<gene>
    <name evidence="2" type="ORF">RLT85_00775</name>
</gene>
<feature type="chain" id="PRO_5046667532" evidence="1">
    <location>
        <begin position="20"/>
        <end position="207"/>
    </location>
</feature>
<reference evidence="3" key="1">
    <citation type="submission" date="2023-07" db="EMBL/GenBank/DDBJ databases">
        <title>Isolating and identifying novel microbial strains from the Mariana Trench.</title>
        <authorList>
            <person name="Fu H."/>
        </authorList>
    </citation>
    <scope>NUCLEOTIDE SEQUENCE [LARGE SCALE GENOMIC DNA]</scope>
    <source>
        <strain evidence="3">T-y2</strain>
    </source>
</reference>
<proteinExistence type="predicted"/>
<feature type="signal peptide" evidence="1">
    <location>
        <begin position="1"/>
        <end position="19"/>
    </location>
</feature>
<name>A0ABU2KEP0_9FLAO</name>